<sequence length="236" mass="25558">MSELILIRHGQATPFEQDTDRLSPLGERQAQAVGRFLVEEGVRPTHVLHGALTRQRRTAGLAAEAAGGGWPEPTLDPRLDEYDGDGLIRTLAPLLARQDATFAGQVRAFEAQRGERGPERNRAFQLLLETLADAWQAGTVIHPEVEGWTAYRARVAAAARDLLALPSGSTVLAFTSGGVIGLLVALALGAPDAAALRLNWRVRNASLTRLTFGGGRVSLDSFNEQGHLGREERSWR</sequence>
<dbReference type="SUPFAM" id="SSF53254">
    <property type="entry name" value="Phosphoglycerate mutase-like"/>
    <property type="match status" value="1"/>
</dbReference>
<proteinExistence type="predicted"/>
<dbReference type="STRING" id="856736.SAMN04488058_11011"/>
<dbReference type="RefSeq" id="WP_092264726.1">
    <property type="nucleotide sequence ID" value="NZ_FNZA01000010.1"/>
</dbReference>
<accession>A0A1H6ZI25</accession>
<dbReference type="CDD" id="cd07067">
    <property type="entry name" value="HP_PGM_like"/>
    <property type="match status" value="1"/>
</dbReference>
<dbReference type="Proteomes" id="UP000199223">
    <property type="component" value="Unassembled WGS sequence"/>
</dbReference>
<dbReference type="PANTHER" id="PTHR20935">
    <property type="entry name" value="PHOSPHOGLYCERATE MUTASE-RELATED"/>
    <property type="match status" value="1"/>
</dbReference>
<dbReference type="EMBL" id="FNZA01000010">
    <property type="protein sequence ID" value="SEJ53079.1"/>
    <property type="molecule type" value="Genomic_DNA"/>
</dbReference>
<dbReference type="OrthoDB" id="9782128at2"/>
<dbReference type="InterPro" id="IPR013078">
    <property type="entry name" value="His_Pase_superF_clade-1"/>
</dbReference>
<dbReference type="PANTHER" id="PTHR20935:SF0">
    <property type="entry name" value="SERINE_THREONINE-PROTEIN PHOSPHATASE PGAM5, MITOCHONDRIAL"/>
    <property type="match status" value="1"/>
</dbReference>
<dbReference type="GO" id="GO:0016787">
    <property type="term" value="F:hydrolase activity"/>
    <property type="evidence" value="ECO:0007669"/>
    <property type="project" value="UniProtKB-KW"/>
</dbReference>
<dbReference type="AlphaFoldDB" id="A0A1H6ZI25"/>
<dbReference type="InterPro" id="IPR029033">
    <property type="entry name" value="His_PPase_superfam"/>
</dbReference>
<keyword evidence="3" id="KW-1185">Reference proteome</keyword>
<organism evidence="2 3">
    <name type="scientific">Deinococcus reticulitermitis</name>
    <dbReference type="NCBI Taxonomy" id="856736"/>
    <lineage>
        <taxon>Bacteria</taxon>
        <taxon>Thermotogati</taxon>
        <taxon>Deinococcota</taxon>
        <taxon>Deinococci</taxon>
        <taxon>Deinococcales</taxon>
        <taxon>Deinococcaceae</taxon>
        <taxon>Deinococcus</taxon>
    </lineage>
</organism>
<dbReference type="Gene3D" id="3.40.50.1240">
    <property type="entry name" value="Phosphoglycerate mutase-like"/>
    <property type="match status" value="1"/>
</dbReference>
<name>A0A1H6ZI25_9DEIO</name>
<keyword evidence="1" id="KW-0378">Hydrolase</keyword>
<gene>
    <name evidence="2" type="ORF">SAMN04488058_11011</name>
</gene>
<protein>
    <submittedName>
        <fullName evidence="2">Broad specificity phosphatase PhoE</fullName>
    </submittedName>
</protein>
<dbReference type="InterPro" id="IPR051021">
    <property type="entry name" value="Mito_Ser/Thr_phosphatase"/>
</dbReference>
<dbReference type="SMART" id="SM00855">
    <property type="entry name" value="PGAM"/>
    <property type="match status" value="1"/>
</dbReference>
<evidence type="ECO:0000256" key="1">
    <source>
        <dbReference type="ARBA" id="ARBA00022801"/>
    </source>
</evidence>
<reference evidence="3" key="1">
    <citation type="submission" date="2016-10" db="EMBL/GenBank/DDBJ databases">
        <authorList>
            <person name="Varghese N."/>
            <person name="Submissions S."/>
        </authorList>
    </citation>
    <scope>NUCLEOTIDE SEQUENCE [LARGE SCALE GENOMIC DNA]</scope>
    <source>
        <strain evidence="3">CGMCC 1.10218</strain>
    </source>
</reference>
<evidence type="ECO:0000313" key="3">
    <source>
        <dbReference type="Proteomes" id="UP000199223"/>
    </source>
</evidence>
<evidence type="ECO:0000313" key="2">
    <source>
        <dbReference type="EMBL" id="SEJ53079.1"/>
    </source>
</evidence>
<dbReference type="Pfam" id="PF00300">
    <property type="entry name" value="His_Phos_1"/>
    <property type="match status" value="2"/>
</dbReference>